<evidence type="ECO:0000256" key="4">
    <source>
        <dbReference type="ARBA" id="ARBA00023049"/>
    </source>
</evidence>
<keyword evidence="3" id="KW-0378">Hydrolase</keyword>
<keyword evidence="4" id="KW-0482">Metalloprotease</keyword>
<dbReference type="InterPro" id="IPR002510">
    <property type="entry name" value="Metalloprtase-TldD/E_N"/>
</dbReference>
<sequence>MGASYCDIRVEESDGLDIELKDGVLEKAVSGREKGFGIRLLADGAWGFYSSNLFSQGVLEKGLTQALAIARASAKMGAEKIELAEVRPEKGGELWKPRKNPADYSIEEKMAVLRDMDRAVRQFPEIKSVTTGYGDGTSTSRFLSSEGADVTSEVTRTVAQVNFIARKDGEITGRRARIGGTLGYEIFDIMDPVEKGVEAAKATVALLSAQHAPAGTFTLVADPDLAGVFAHEALGHAAEADLVVNGESILEGRLGQRLGSELVTIVDDPSIPGAFGSFPFDDEGLRAERKVLVEKGILKTFINDRYTAAKLDLAPNGGARAESYGVRPLVRMSNTLIQNGGLSFEELLEDIGTGIYAKGTRGGQVDTAKGSFQFAAQEAYLVEKGDITKPLKDVSLSGTILGTLLNIDGVGNDQSMGDPGFCGKGQMVPVGDGGPHIRIRDVVVGGQ</sequence>
<reference evidence="8 9" key="1">
    <citation type="journal article" date="2017" name="ISME J.">
        <title>Potential for microbial H2 and metal transformations associated with novel bacteria and archaea in deep terrestrial subsurface sediments.</title>
        <authorList>
            <person name="Hernsdorf A.W."/>
            <person name="Amano Y."/>
            <person name="Miyakawa K."/>
            <person name="Ise K."/>
            <person name="Suzuki Y."/>
            <person name="Anantharaman K."/>
            <person name="Probst A."/>
            <person name="Burstein D."/>
            <person name="Thomas B.C."/>
            <person name="Banfield J.F."/>
        </authorList>
    </citation>
    <scope>NUCLEOTIDE SEQUENCE [LARGE SCALE GENOMIC DNA]</scope>
    <source>
        <strain evidence="8">HGW-Actinobacteria-3</strain>
    </source>
</reference>
<dbReference type="Pfam" id="PF01523">
    <property type="entry name" value="PmbA_TldD_1st"/>
    <property type="match status" value="1"/>
</dbReference>
<protein>
    <submittedName>
        <fullName evidence="8">TldD/PmbA family protein</fullName>
    </submittedName>
</protein>
<dbReference type="Gene3D" id="3.30.2290.10">
    <property type="entry name" value="PmbA/TldD superfamily"/>
    <property type="match status" value="1"/>
</dbReference>
<name>A0A2N3G592_9ACTN</name>
<gene>
    <name evidence="8" type="ORF">CVT63_06095</name>
</gene>
<evidence type="ECO:0000259" key="7">
    <source>
        <dbReference type="Pfam" id="PF19290"/>
    </source>
</evidence>
<feature type="domain" description="Metalloprotease TldD/E N-terminal" evidence="5">
    <location>
        <begin position="6"/>
        <end position="72"/>
    </location>
</feature>
<dbReference type="Proteomes" id="UP000233654">
    <property type="component" value="Unassembled WGS sequence"/>
</dbReference>
<accession>A0A2N3G592</accession>
<evidence type="ECO:0000259" key="5">
    <source>
        <dbReference type="Pfam" id="PF01523"/>
    </source>
</evidence>
<evidence type="ECO:0000256" key="3">
    <source>
        <dbReference type="ARBA" id="ARBA00022801"/>
    </source>
</evidence>
<evidence type="ECO:0000313" key="9">
    <source>
        <dbReference type="Proteomes" id="UP000233654"/>
    </source>
</evidence>
<dbReference type="PIRSF" id="PIRSF004919">
    <property type="entry name" value="TldD"/>
    <property type="match status" value="1"/>
</dbReference>
<evidence type="ECO:0000256" key="1">
    <source>
        <dbReference type="ARBA" id="ARBA00005836"/>
    </source>
</evidence>
<dbReference type="InterPro" id="IPR035068">
    <property type="entry name" value="TldD/PmbA_N"/>
</dbReference>
<dbReference type="InterPro" id="IPR036059">
    <property type="entry name" value="TldD/PmbA_sf"/>
</dbReference>
<organism evidence="8 9">
    <name type="scientific">Candidatus Anoxymicrobium japonicum</name>
    <dbReference type="NCBI Taxonomy" id="2013648"/>
    <lineage>
        <taxon>Bacteria</taxon>
        <taxon>Bacillati</taxon>
        <taxon>Actinomycetota</taxon>
        <taxon>Candidatus Geothermincolia</taxon>
        <taxon>Candidatus Geothermincolales</taxon>
        <taxon>Candidatus Anoxymicrobiaceae</taxon>
        <taxon>Candidatus Anoxymicrobium</taxon>
    </lineage>
</organism>
<dbReference type="PANTHER" id="PTHR30624">
    <property type="entry name" value="UNCHARACTERIZED PROTEIN TLDD AND PMBA"/>
    <property type="match status" value="1"/>
</dbReference>
<dbReference type="SUPFAM" id="SSF111283">
    <property type="entry name" value="Putative modulator of DNA gyrase, PmbA/TldD"/>
    <property type="match status" value="1"/>
</dbReference>
<evidence type="ECO:0000313" key="8">
    <source>
        <dbReference type="EMBL" id="PKQ27792.1"/>
    </source>
</evidence>
<evidence type="ECO:0000259" key="6">
    <source>
        <dbReference type="Pfam" id="PF19289"/>
    </source>
</evidence>
<evidence type="ECO:0000256" key="2">
    <source>
        <dbReference type="ARBA" id="ARBA00022670"/>
    </source>
</evidence>
<comment type="similarity">
    <text evidence="1">Belongs to the peptidase U62 family.</text>
</comment>
<dbReference type="InterPro" id="IPR051463">
    <property type="entry name" value="Peptidase_U62_metallo"/>
</dbReference>
<feature type="domain" description="Metalloprotease TldD/E central" evidence="7">
    <location>
        <begin position="100"/>
        <end position="207"/>
    </location>
</feature>
<dbReference type="EMBL" id="PHEX01000053">
    <property type="protein sequence ID" value="PKQ27792.1"/>
    <property type="molecule type" value="Genomic_DNA"/>
</dbReference>
<dbReference type="InterPro" id="IPR025502">
    <property type="entry name" value="TldD"/>
</dbReference>
<feature type="domain" description="Metalloprotease TldD/E C-terminal" evidence="6">
    <location>
        <begin position="215"/>
        <end position="446"/>
    </location>
</feature>
<dbReference type="Pfam" id="PF19289">
    <property type="entry name" value="PmbA_TldD_3rd"/>
    <property type="match status" value="1"/>
</dbReference>
<proteinExistence type="inferred from homology"/>
<dbReference type="InterPro" id="IPR045569">
    <property type="entry name" value="Metalloprtase-TldD/E_C"/>
</dbReference>
<dbReference type="AlphaFoldDB" id="A0A2N3G592"/>
<comment type="caution">
    <text evidence="8">The sequence shown here is derived from an EMBL/GenBank/DDBJ whole genome shotgun (WGS) entry which is preliminary data.</text>
</comment>
<keyword evidence="2" id="KW-0645">Protease</keyword>
<dbReference type="FunFam" id="3.30.2290.10:FF:000003">
    <property type="entry name" value="Zinc-dependent protease, TldD/PmbA family"/>
    <property type="match status" value="1"/>
</dbReference>
<dbReference type="GO" id="GO:0005829">
    <property type="term" value="C:cytosol"/>
    <property type="evidence" value="ECO:0007669"/>
    <property type="project" value="TreeGrafter"/>
</dbReference>
<dbReference type="PANTHER" id="PTHR30624:SF0">
    <property type="entry name" value="METALLOPROTEASE SLR0863"/>
    <property type="match status" value="1"/>
</dbReference>
<dbReference type="GO" id="GO:0006508">
    <property type="term" value="P:proteolysis"/>
    <property type="evidence" value="ECO:0007669"/>
    <property type="project" value="UniProtKB-KW"/>
</dbReference>
<dbReference type="Pfam" id="PF19290">
    <property type="entry name" value="PmbA_TldD_2nd"/>
    <property type="match status" value="1"/>
</dbReference>
<dbReference type="InterPro" id="IPR045570">
    <property type="entry name" value="Metalloprtase-TldD/E_cen_dom"/>
</dbReference>
<dbReference type="GO" id="GO:0008237">
    <property type="term" value="F:metallopeptidase activity"/>
    <property type="evidence" value="ECO:0007669"/>
    <property type="project" value="UniProtKB-KW"/>
</dbReference>